<dbReference type="Gene3D" id="6.10.140.730">
    <property type="match status" value="1"/>
</dbReference>
<evidence type="ECO:0000259" key="4">
    <source>
        <dbReference type="Pfam" id="PF25869"/>
    </source>
</evidence>
<dbReference type="InterPro" id="IPR045800">
    <property type="entry name" value="HMBD"/>
</dbReference>
<gene>
    <name evidence="5" type="ORF">ACFSAH_00955</name>
</gene>
<evidence type="ECO:0000256" key="1">
    <source>
        <dbReference type="ARBA" id="ARBA00022448"/>
    </source>
</evidence>
<proteinExistence type="predicted"/>
<dbReference type="PROSITE" id="PS51257">
    <property type="entry name" value="PROKAR_LIPOPROTEIN"/>
    <property type="match status" value="1"/>
</dbReference>
<feature type="domain" description="Heavy metal binding" evidence="3">
    <location>
        <begin position="35"/>
        <end position="61"/>
    </location>
</feature>
<dbReference type="EMBL" id="JBHUDG010000001">
    <property type="protein sequence ID" value="MFD1628421.1"/>
    <property type="molecule type" value="Genomic_DNA"/>
</dbReference>
<evidence type="ECO:0000313" key="5">
    <source>
        <dbReference type="EMBL" id="MFD1628421.1"/>
    </source>
</evidence>
<dbReference type="Pfam" id="PF25869">
    <property type="entry name" value="3HB_CusB"/>
    <property type="match status" value="1"/>
</dbReference>
<dbReference type="PANTHER" id="PTHR30097">
    <property type="entry name" value="CATION EFFLUX SYSTEM PROTEIN CUSB"/>
    <property type="match status" value="1"/>
</dbReference>
<name>A0ABW4I6Q3_9SPHI</name>
<dbReference type="InterPro" id="IPR051909">
    <property type="entry name" value="MFP_Cation_Efflux"/>
</dbReference>
<accession>A0ABW4I6Q3</accession>
<dbReference type="Gene3D" id="2.40.420.20">
    <property type="match status" value="1"/>
</dbReference>
<dbReference type="RefSeq" id="WP_379660808.1">
    <property type="nucleotide sequence ID" value="NZ_JBHUDG010000001.1"/>
</dbReference>
<dbReference type="Pfam" id="PF19335">
    <property type="entry name" value="HMBD"/>
    <property type="match status" value="1"/>
</dbReference>
<keyword evidence="2" id="KW-0732">Signal</keyword>
<feature type="chain" id="PRO_5045418999" evidence="2">
    <location>
        <begin position="23"/>
        <end position="393"/>
    </location>
</feature>
<evidence type="ECO:0000313" key="6">
    <source>
        <dbReference type="Proteomes" id="UP001597118"/>
    </source>
</evidence>
<keyword evidence="6" id="KW-1185">Reference proteome</keyword>
<comment type="caution">
    <text evidence="5">The sequence shown here is derived from an EMBL/GenBank/DDBJ whole genome shotgun (WGS) entry which is preliminary data.</text>
</comment>
<sequence>MKKLSKNNWKALMLLIIAVTLASCNQHNKSTSSSKYTCPMHPEIVKNEQGTCPICFMDLVPMHNNADMKVAKDVEELLENVNQVIVSDVKTIYPRKTALSDTIILNGKVSYDTRKQYAIASTVNGRIEKLYVKYNFQPIRIGQKIMDIYSQDLVSAQQDILFLQKNGDKELLNQAIQKLRLLGATQSQINTLLSNKQIMYSFPVYSRYNGYLSDFKPLAKDMDSESLPLQTVQGMYVYAGETVFRIYDNSSLWGEFSVAAEDMKTVKEQNKILLDNKAYPIISYIPYFKENGNFATIKINLSKENYQVGKLLTATVISSAKEGIWIPEKAIFNKGTSSVVFVKQGKNLRPKEVIPDGHKSKNMIGIKSGITENDRIAENASYLIDSEGTIVHQ</sequence>
<dbReference type="InterPro" id="IPR058791">
    <property type="entry name" value="3HB_CusB"/>
</dbReference>
<reference evidence="6" key="1">
    <citation type="journal article" date="2019" name="Int. J. Syst. Evol. Microbiol.">
        <title>The Global Catalogue of Microorganisms (GCM) 10K type strain sequencing project: providing services to taxonomists for standard genome sequencing and annotation.</title>
        <authorList>
            <consortium name="The Broad Institute Genomics Platform"/>
            <consortium name="The Broad Institute Genome Sequencing Center for Infectious Disease"/>
            <person name="Wu L."/>
            <person name="Ma J."/>
        </authorList>
    </citation>
    <scope>NUCLEOTIDE SEQUENCE [LARGE SCALE GENOMIC DNA]</scope>
    <source>
        <strain evidence="6">CCUG 53762</strain>
    </source>
</reference>
<feature type="domain" description="CusB-like three alpha-helical bundle" evidence="4">
    <location>
        <begin position="152"/>
        <end position="198"/>
    </location>
</feature>
<keyword evidence="1" id="KW-0813">Transport</keyword>
<dbReference type="PANTHER" id="PTHR30097:SF15">
    <property type="entry name" value="CATION EFFLUX SYSTEM PROTEIN CUSB"/>
    <property type="match status" value="1"/>
</dbReference>
<organism evidence="5 6">
    <name type="scientific">Pseudopedobacter beijingensis</name>
    <dbReference type="NCBI Taxonomy" id="1207056"/>
    <lineage>
        <taxon>Bacteria</taxon>
        <taxon>Pseudomonadati</taxon>
        <taxon>Bacteroidota</taxon>
        <taxon>Sphingobacteriia</taxon>
        <taxon>Sphingobacteriales</taxon>
        <taxon>Sphingobacteriaceae</taxon>
        <taxon>Pseudopedobacter</taxon>
    </lineage>
</organism>
<evidence type="ECO:0000256" key="2">
    <source>
        <dbReference type="SAM" id="SignalP"/>
    </source>
</evidence>
<protein>
    <submittedName>
        <fullName evidence="5">Efflux RND transporter periplasmic adaptor subunit</fullName>
    </submittedName>
</protein>
<dbReference type="Proteomes" id="UP001597118">
    <property type="component" value="Unassembled WGS sequence"/>
</dbReference>
<evidence type="ECO:0000259" key="3">
    <source>
        <dbReference type="Pfam" id="PF19335"/>
    </source>
</evidence>
<feature type="signal peptide" evidence="2">
    <location>
        <begin position="1"/>
        <end position="22"/>
    </location>
</feature>